<dbReference type="SUPFAM" id="SSF55031">
    <property type="entry name" value="Bacterial exopeptidase dimerisation domain"/>
    <property type="match status" value="1"/>
</dbReference>
<sequence>MSEIFNGENNHLDLMLKDLEALVNLDSPSNNKGLTDKAVHYAAERFRELTGGAVEFIAQRDFGDHAKMQVGSGPGQILVLGHADTVWPEGEAQKRPFYIAGGRAFGPGVFDMKCGLVQGLYAIGSLVKRDVVRKKIVFLVNTDEEVGSPTSREWIEKEARQSDAVFVLEPALGPEGKLKTTRKGVARYKLEIQGIPAHSGIDHSKGRSAIEELAHQVIYLHGLTDYTLGSTVNVGVISGGTGPNVVSGKAYAEVDLRFQSLREAERLTGLVRHLKPHLEGTTIQASGAIKRPPMEAETSKILLARAQDIAQKLGFSLAGAGTGGASDGCFTAALGIPTLDGLGAVGEGAHSLQEFVSISHILQRSNLLACLIGESMVST</sequence>
<reference evidence="7 8" key="1">
    <citation type="journal article" date="2011" name="Stand. Genomic Sci.">
        <title>Complete genome sequence of Syntrophobotulus glycolicus type strain (FlGlyR).</title>
        <authorList>
            <person name="Han C."/>
            <person name="Mwirichia R."/>
            <person name="Chertkov O."/>
            <person name="Held B."/>
            <person name="Lapidus A."/>
            <person name="Nolan M."/>
            <person name="Lucas S."/>
            <person name="Hammon N."/>
            <person name="Deshpande S."/>
            <person name="Cheng J.F."/>
            <person name="Tapia R."/>
            <person name="Goodwin L."/>
            <person name="Pitluck S."/>
            <person name="Huntemann M."/>
            <person name="Liolios K."/>
            <person name="Ivanova N."/>
            <person name="Pagani I."/>
            <person name="Mavromatis K."/>
            <person name="Ovchinikova G."/>
            <person name="Pati A."/>
            <person name="Chen A."/>
            <person name="Palaniappan K."/>
            <person name="Land M."/>
            <person name="Hauser L."/>
            <person name="Brambilla E.M."/>
            <person name="Rohde M."/>
            <person name="Spring S."/>
            <person name="Sikorski J."/>
            <person name="Goker M."/>
            <person name="Woyke T."/>
            <person name="Bristow J."/>
            <person name="Eisen J.A."/>
            <person name="Markowitz V."/>
            <person name="Hugenholtz P."/>
            <person name="Kyrpides N.C."/>
            <person name="Klenk H.P."/>
            <person name="Detter J.C."/>
        </authorList>
    </citation>
    <scope>NUCLEOTIDE SEQUENCE [LARGE SCALE GENOMIC DNA]</scope>
    <source>
        <strain evidence="8">DSM 8271 / FlGlyR</strain>
    </source>
</reference>
<dbReference type="InterPro" id="IPR017150">
    <property type="entry name" value="Pept_M20_glutamate_carboxypep"/>
</dbReference>
<dbReference type="CDD" id="cd03885">
    <property type="entry name" value="M20_CPDG2"/>
    <property type="match status" value="1"/>
</dbReference>
<dbReference type="EMBL" id="CP002547">
    <property type="protein sequence ID" value="ADY56834.1"/>
    <property type="molecule type" value="Genomic_DNA"/>
</dbReference>
<dbReference type="InterPro" id="IPR050072">
    <property type="entry name" value="Peptidase_M20A"/>
</dbReference>
<evidence type="ECO:0000256" key="2">
    <source>
        <dbReference type="ARBA" id="ARBA00022723"/>
    </source>
</evidence>
<evidence type="ECO:0000256" key="4">
    <source>
        <dbReference type="ARBA" id="ARBA00022833"/>
    </source>
</evidence>
<dbReference type="eggNOG" id="COG0624">
    <property type="taxonomic scope" value="Bacteria"/>
</dbReference>
<keyword evidence="8" id="KW-1185">Reference proteome</keyword>
<feature type="active site" evidence="5">
    <location>
        <position position="84"/>
    </location>
</feature>
<dbReference type="InterPro" id="IPR001261">
    <property type="entry name" value="ArgE/DapE_CS"/>
</dbReference>
<evidence type="ECO:0000313" key="8">
    <source>
        <dbReference type="Proteomes" id="UP000007488"/>
    </source>
</evidence>
<dbReference type="InterPro" id="IPR036264">
    <property type="entry name" value="Bact_exopeptidase_dim_dom"/>
</dbReference>
<evidence type="ECO:0000259" key="6">
    <source>
        <dbReference type="Pfam" id="PF07687"/>
    </source>
</evidence>
<dbReference type="PIRSF" id="PIRSF037238">
    <property type="entry name" value="Carboxypeptidase_G2"/>
    <property type="match status" value="1"/>
</dbReference>
<keyword evidence="2" id="KW-0479">Metal-binding</keyword>
<dbReference type="Pfam" id="PF01546">
    <property type="entry name" value="Peptidase_M20"/>
    <property type="match status" value="1"/>
</dbReference>
<evidence type="ECO:0000256" key="3">
    <source>
        <dbReference type="ARBA" id="ARBA00022801"/>
    </source>
</evidence>
<evidence type="ECO:0000256" key="5">
    <source>
        <dbReference type="PIRSR" id="PIRSR037238-1"/>
    </source>
</evidence>
<dbReference type="PANTHER" id="PTHR43808:SF9">
    <property type="entry name" value="BLL0789 PROTEIN"/>
    <property type="match status" value="1"/>
</dbReference>
<reference evidence="8" key="2">
    <citation type="submission" date="2011-02" db="EMBL/GenBank/DDBJ databases">
        <title>The complete genome of Syntrophobotulus glycolicus DSM 8271.</title>
        <authorList>
            <person name="Lucas S."/>
            <person name="Copeland A."/>
            <person name="Lapidus A."/>
            <person name="Bruce D."/>
            <person name="Goodwin L."/>
            <person name="Pitluck S."/>
            <person name="Kyrpides N."/>
            <person name="Mavromatis K."/>
            <person name="Pagani I."/>
            <person name="Ivanova N."/>
            <person name="Mikhailova N."/>
            <person name="Chertkov O."/>
            <person name="Held B."/>
            <person name="Detter J.C."/>
            <person name="Tapia R."/>
            <person name="Han C."/>
            <person name="Land M."/>
            <person name="Hauser L."/>
            <person name="Markowitz V."/>
            <person name="Cheng J.-F."/>
            <person name="Hugenholtz P."/>
            <person name="Woyke T."/>
            <person name="Wu D."/>
            <person name="Spring S."/>
            <person name="Schroeder M."/>
            <person name="Brambilla E."/>
            <person name="Klenk H.-P."/>
            <person name="Eisen J.A."/>
        </authorList>
    </citation>
    <scope>NUCLEOTIDE SEQUENCE [LARGE SCALE GENOMIC DNA]</scope>
    <source>
        <strain evidence="8">DSM 8271 / FlGlyR</strain>
    </source>
</reference>
<dbReference type="AlphaFoldDB" id="F0SWJ4"/>
<dbReference type="PANTHER" id="PTHR43808">
    <property type="entry name" value="ACETYLORNITHINE DEACETYLASE"/>
    <property type="match status" value="1"/>
</dbReference>
<dbReference type="RefSeq" id="WP_013625699.1">
    <property type="nucleotide sequence ID" value="NC_015172.1"/>
</dbReference>
<dbReference type="STRING" id="645991.Sgly_2552"/>
<dbReference type="InterPro" id="IPR011650">
    <property type="entry name" value="Peptidase_M20_dimer"/>
</dbReference>
<dbReference type="SUPFAM" id="SSF53187">
    <property type="entry name" value="Zn-dependent exopeptidases"/>
    <property type="match status" value="1"/>
</dbReference>
<dbReference type="Gene3D" id="3.40.630.10">
    <property type="entry name" value="Zn peptidases"/>
    <property type="match status" value="1"/>
</dbReference>
<accession>F0SWJ4</accession>
<dbReference type="InterPro" id="IPR002933">
    <property type="entry name" value="Peptidase_M20"/>
</dbReference>
<dbReference type="GO" id="GO:0016787">
    <property type="term" value="F:hydrolase activity"/>
    <property type="evidence" value="ECO:0007669"/>
    <property type="project" value="UniProtKB-KW"/>
</dbReference>
<dbReference type="HOGENOM" id="CLU_021802_7_0_9"/>
<organism evidence="7 8">
    <name type="scientific">Syntrophobotulus glycolicus (strain DSM 8271 / FlGlyR)</name>
    <dbReference type="NCBI Taxonomy" id="645991"/>
    <lineage>
        <taxon>Bacteria</taxon>
        <taxon>Bacillati</taxon>
        <taxon>Bacillota</taxon>
        <taxon>Clostridia</taxon>
        <taxon>Eubacteriales</taxon>
        <taxon>Desulfitobacteriaceae</taxon>
        <taxon>Syntrophobotulus</taxon>
    </lineage>
</organism>
<dbReference type="GO" id="GO:0046872">
    <property type="term" value="F:metal ion binding"/>
    <property type="evidence" value="ECO:0007669"/>
    <property type="project" value="UniProtKB-KW"/>
</dbReference>
<keyword evidence="3" id="KW-0378">Hydrolase</keyword>
<dbReference type="Gene3D" id="3.30.70.360">
    <property type="match status" value="1"/>
</dbReference>
<dbReference type="PROSITE" id="PS00758">
    <property type="entry name" value="ARGE_DAPE_CPG2_1"/>
    <property type="match status" value="1"/>
</dbReference>
<gene>
    <name evidence="7" type="ordered locus">Sgly_2552</name>
</gene>
<comment type="cofactor">
    <cofactor evidence="1">
        <name>Zn(2+)</name>
        <dbReference type="ChEBI" id="CHEBI:29105"/>
    </cofactor>
</comment>
<feature type="domain" description="Peptidase M20 dimerisation" evidence="6">
    <location>
        <begin position="181"/>
        <end position="271"/>
    </location>
</feature>
<feature type="active site" description="Proton acceptor" evidence="5">
    <location>
        <position position="144"/>
    </location>
</feature>
<dbReference type="KEGG" id="sgy:Sgly_2552"/>
<proteinExistence type="predicted"/>
<keyword evidence="4" id="KW-0862">Zinc</keyword>
<name>F0SWJ4_SYNGF</name>
<dbReference type="Proteomes" id="UP000007488">
    <property type="component" value="Chromosome"/>
</dbReference>
<evidence type="ECO:0000256" key="1">
    <source>
        <dbReference type="ARBA" id="ARBA00001947"/>
    </source>
</evidence>
<evidence type="ECO:0000313" key="7">
    <source>
        <dbReference type="EMBL" id="ADY56834.1"/>
    </source>
</evidence>
<dbReference type="Pfam" id="PF07687">
    <property type="entry name" value="M20_dimer"/>
    <property type="match status" value="1"/>
</dbReference>
<protein>
    <submittedName>
        <fullName evidence="7">Peptidase M20</fullName>
    </submittedName>
</protein>